<gene>
    <name evidence="1" type="ORF">MNBD_NITROSPIRAE03-1301</name>
</gene>
<accession>A0A3B1DDL3</accession>
<dbReference type="AlphaFoldDB" id="A0A3B1DDL3"/>
<organism evidence="1">
    <name type="scientific">hydrothermal vent metagenome</name>
    <dbReference type="NCBI Taxonomy" id="652676"/>
    <lineage>
        <taxon>unclassified sequences</taxon>
        <taxon>metagenomes</taxon>
        <taxon>ecological metagenomes</taxon>
    </lineage>
</organism>
<protein>
    <submittedName>
        <fullName evidence="1">Uncharacterized protein</fullName>
    </submittedName>
</protein>
<reference evidence="1" key="1">
    <citation type="submission" date="2018-06" db="EMBL/GenBank/DDBJ databases">
        <authorList>
            <person name="Zhirakovskaya E."/>
        </authorList>
    </citation>
    <scope>NUCLEOTIDE SEQUENCE</scope>
</reference>
<name>A0A3B1DDL3_9ZZZZ</name>
<proteinExistence type="predicted"/>
<dbReference type="EMBL" id="UOGI01000249">
    <property type="protein sequence ID" value="VAX34078.1"/>
    <property type="molecule type" value="Genomic_DNA"/>
</dbReference>
<sequence>MLLNLSDMVNMYGEIKFTVHIGADDNYLTGK</sequence>
<evidence type="ECO:0000313" key="1">
    <source>
        <dbReference type="EMBL" id="VAX34078.1"/>
    </source>
</evidence>